<proteinExistence type="predicted"/>
<dbReference type="EMBL" id="QFOZ01000007">
    <property type="protein sequence ID" value="PZP88796.1"/>
    <property type="molecule type" value="Genomic_DNA"/>
</dbReference>
<evidence type="ECO:0000313" key="2">
    <source>
        <dbReference type="EMBL" id="PZP88796.1"/>
    </source>
</evidence>
<evidence type="ECO:0008006" key="4">
    <source>
        <dbReference type="Google" id="ProtNLM"/>
    </source>
</evidence>
<feature type="chain" id="PRO_5016141648" description="Glycosyl hydrolase family 43" evidence="1">
    <location>
        <begin position="39"/>
        <end position="424"/>
    </location>
</feature>
<keyword evidence="1" id="KW-0732">Signal</keyword>
<dbReference type="SUPFAM" id="SSF75005">
    <property type="entry name" value="Arabinanase/levansucrase/invertase"/>
    <property type="match status" value="1"/>
</dbReference>
<feature type="signal peptide" evidence="1">
    <location>
        <begin position="1"/>
        <end position="38"/>
    </location>
</feature>
<dbReference type="Proteomes" id="UP000248606">
    <property type="component" value="Unassembled WGS sequence"/>
</dbReference>
<accession>A0A2W5K1Z8</accession>
<sequence>MAFRRDTHHHRSRLGRGAIATLALTLAVGTAAPLAANAAPAYDRSVSYDDFMSHEVLMGAFFTSDGDHSDTLYLSTDGKRFDELGVAYKDASPTNPNDDTSTLGPIHHTLGDPSIMYHDGAFWMLSGWNRHDGKFWPMIGVSKDGKTWSFPEGLKFGGKKYPGIALSPGARYGTDIVAPEWFRDNNGQVYIMFSAGYFGLFHGRPYQDKMVPYLVKVNELHYDGPFEYNERLPKITFRPGRAQQINFPLPSIDRIDGSAFHDDDGSYYITIKRDGAHNEIWRNNHMGTGGWQLVNRNAVEGSEGPSLTKLNGHYYLFTDKLHTWGKDSSRGTLVAEASSLNGKWAGRGKIATLRKDGSRRANRHGTVIRITDKSAKNKLYTLWTGKPVPVRTHNTVNFWGWVKSLLKKTSTSTPTKPAPNKNRG</sequence>
<reference evidence="2 3" key="1">
    <citation type="submission" date="2017-08" db="EMBL/GenBank/DDBJ databases">
        <title>Infants hospitalized years apart are colonized by the same room-sourced microbial strains.</title>
        <authorList>
            <person name="Brooks B."/>
            <person name="Olm M.R."/>
            <person name="Firek B.A."/>
            <person name="Baker R."/>
            <person name="Thomas B.C."/>
            <person name="Morowitz M.J."/>
            <person name="Banfield J.F."/>
        </authorList>
    </citation>
    <scope>NUCLEOTIDE SEQUENCE [LARGE SCALE GENOMIC DNA]</scope>
    <source>
        <strain evidence="2">S2_006_000_R1_57</strain>
    </source>
</reference>
<gene>
    <name evidence="2" type="ORF">DI579_05400</name>
</gene>
<comment type="caution">
    <text evidence="2">The sequence shown here is derived from an EMBL/GenBank/DDBJ whole genome shotgun (WGS) entry which is preliminary data.</text>
</comment>
<dbReference type="Gene3D" id="2.115.10.20">
    <property type="entry name" value="Glycosyl hydrolase domain, family 43"/>
    <property type="match status" value="1"/>
</dbReference>
<organism evidence="2 3">
    <name type="scientific">Lawsonella clevelandensis</name>
    <dbReference type="NCBI Taxonomy" id="1528099"/>
    <lineage>
        <taxon>Bacteria</taxon>
        <taxon>Bacillati</taxon>
        <taxon>Actinomycetota</taxon>
        <taxon>Actinomycetes</taxon>
        <taxon>Mycobacteriales</taxon>
        <taxon>Lawsonellaceae</taxon>
        <taxon>Lawsonella</taxon>
    </lineage>
</organism>
<dbReference type="AlphaFoldDB" id="A0A2W5K1Z8"/>
<evidence type="ECO:0000313" key="3">
    <source>
        <dbReference type="Proteomes" id="UP000248606"/>
    </source>
</evidence>
<dbReference type="RefSeq" id="WP_303678856.1">
    <property type="nucleotide sequence ID" value="NZ_CAKZIO010000013.1"/>
</dbReference>
<name>A0A2W5K1Z8_9ACTN</name>
<evidence type="ECO:0000256" key="1">
    <source>
        <dbReference type="SAM" id="SignalP"/>
    </source>
</evidence>
<dbReference type="InterPro" id="IPR023296">
    <property type="entry name" value="Glyco_hydro_beta-prop_sf"/>
</dbReference>
<protein>
    <recommendedName>
        <fullName evidence="4">Glycosyl hydrolase family 43</fullName>
    </recommendedName>
</protein>